<gene>
    <name evidence="1" type="ORF">S12H4_62319</name>
</gene>
<comment type="caution">
    <text evidence="1">The sequence shown here is derived from an EMBL/GenBank/DDBJ whole genome shotgun (WGS) entry which is preliminary data.</text>
</comment>
<feature type="non-terminal residue" evidence="1">
    <location>
        <position position="86"/>
    </location>
</feature>
<dbReference type="EMBL" id="BARW01041752">
    <property type="protein sequence ID" value="GAJ17815.1"/>
    <property type="molecule type" value="Genomic_DNA"/>
</dbReference>
<sequence>RDTLLKALVDVQNSAMELINMQDILEDVDVNWMGKPPSVEWDNAYQKYKRSLQDLDKELVVAGEAYELSVLRFKTFVQGQVYLKIV</sequence>
<dbReference type="AlphaFoldDB" id="X1VZ39"/>
<feature type="non-terminal residue" evidence="1">
    <location>
        <position position="1"/>
    </location>
</feature>
<accession>X1VZ39</accession>
<organism evidence="1">
    <name type="scientific">marine sediment metagenome</name>
    <dbReference type="NCBI Taxonomy" id="412755"/>
    <lineage>
        <taxon>unclassified sequences</taxon>
        <taxon>metagenomes</taxon>
        <taxon>ecological metagenomes</taxon>
    </lineage>
</organism>
<name>X1VZ39_9ZZZZ</name>
<protein>
    <submittedName>
        <fullName evidence="1">Uncharacterized protein</fullName>
    </submittedName>
</protein>
<reference evidence="1" key="1">
    <citation type="journal article" date="2014" name="Front. Microbiol.">
        <title>High frequency of phylogenetically diverse reductive dehalogenase-homologous genes in deep subseafloor sedimentary metagenomes.</title>
        <authorList>
            <person name="Kawai M."/>
            <person name="Futagami T."/>
            <person name="Toyoda A."/>
            <person name="Takaki Y."/>
            <person name="Nishi S."/>
            <person name="Hori S."/>
            <person name="Arai W."/>
            <person name="Tsubouchi T."/>
            <person name="Morono Y."/>
            <person name="Uchiyama I."/>
            <person name="Ito T."/>
            <person name="Fujiyama A."/>
            <person name="Inagaki F."/>
            <person name="Takami H."/>
        </authorList>
    </citation>
    <scope>NUCLEOTIDE SEQUENCE</scope>
    <source>
        <strain evidence="1">Expedition CK06-06</strain>
    </source>
</reference>
<proteinExistence type="predicted"/>
<evidence type="ECO:0000313" key="1">
    <source>
        <dbReference type="EMBL" id="GAJ17815.1"/>
    </source>
</evidence>